<evidence type="ECO:0000313" key="3">
    <source>
        <dbReference type="Proteomes" id="UP000028701"/>
    </source>
</evidence>
<dbReference type="Proteomes" id="UP000028701">
    <property type="component" value="Unassembled WGS sequence"/>
</dbReference>
<comment type="caution">
    <text evidence="2">The sequence shown here is derived from an EMBL/GenBank/DDBJ whole genome shotgun (WGS) entry which is preliminary data.</text>
</comment>
<proteinExistence type="predicted"/>
<reference evidence="2 3" key="1">
    <citation type="submission" date="2014-08" db="EMBL/GenBank/DDBJ databases">
        <title>Whole genome shotgun sequence of Rhizobium rubi NBRC 13261.</title>
        <authorList>
            <person name="Katano-Makiyama Y."/>
            <person name="Hosoyama A."/>
            <person name="Hashimoto M."/>
            <person name="Hosoyama Y."/>
            <person name="Noguchi M."/>
            <person name="Tsuchikane K."/>
            <person name="Uohara A."/>
            <person name="Ohji S."/>
            <person name="Ichikawa N."/>
            <person name="Kimura A."/>
            <person name="Yamazoe A."/>
            <person name="Fujita N."/>
        </authorList>
    </citation>
    <scope>NUCLEOTIDE SEQUENCE [LARGE SCALE GENOMIC DNA]</scope>
    <source>
        <strain evidence="2 3">NBRC 13261</strain>
    </source>
</reference>
<sequence>MPNKTVIDADNPEWTDKDFGRAKPASHLPADVAAFFPKIRGLQKTPTNVALS</sequence>
<feature type="region of interest" description="Disordered" evidence="1">
    <location>
        <begin position="1"/>
        <end position="23"/>
    </location>
</feature>
<name>A0A081CWH4_9HYPH</name>
<gene>
    <name evidence="2" type="ORF">RRU01S_14_02440</name>
</gene>
<protein>
    <submittedName>
        <fullName evidence="2">Uncharacterized protein</fullName>
    </submittedName>
</protein>
<organism evidence="2 3">
    <name type="scientific">Agrobacterium rubi TR3 = NBRC 13261</name>
    <dbReference type="NCBI Taxonomy" id="1368415"/>
    <lineage>
        <taxon>Bacteria</taxon>
        <taxon>Pseudomonadati</taxon>
        <taxon>Pseudomonadota</taxon>
        <taxon>Alphaproteobacteria</taxon>
        <taxon>Hyphomicrobiales</taxon>
        <taxon>Rhizobiaceae</taxon>
        <taxon>Rhizobium/Agrobacterium group</taxon>
        <taxon>Agrobacterium</taxon>
    </lineage>
</organism>
<dbReference type="AlphaFoldDB" id="A0A081CWH4"/>
<evidence type="ECO:0000256" key="1">
    <source>
        <dbReference type="SAM" id="MobiDB-lite"/>
    </source>
</evidence>
<accession>A0A081CWH4</accession>
<dbReference type="EMBL" id="BBJU01000014">
    <property type="protein sequence ID" value="GAK71020.1"/>
    <property type="molecule type" value="Genomic_DNA"/>
</dbReference>
<evidence type="ECO:0000313" key="2">
    <source>
        <dbReference type="EMBL" id="GAK71020.1"/>
    </source>
</evidence>